<dbReference type="GO" id="GO:0005509">
    <property type="term" value="F:calcium ion binding"/>
    <property type="evidence" value="ECO:0007669"/>
    <property type="project" value="InterPro"/>
</dbReference>
<dbReference type="Pfam" id="PF13833">
    <property type="entry name" value="EF-hand_8"/>
    <property type="match status" value="1"/>
</dbReference>
<accession>A0A336M5T1</accession>
<dbReference type="InterPro" id="IPR011992">
    <property type="entry name" value="EF-hand-dom_pair"/>
</dbReference>
<dbReference type="VEuPathDB" id="VectorBase:CSON012609"/>
<gene>
    <name evidence="4" type="primary">CSON012609</name>
</gene>
<keyword evidence="1" id="KW-0106">Calcium</keyword>
<evidence type="ECO:0000313" key="4">
    <source>
        <dbReference type="EMBL" id="SSX25632.1"/>
    </source>
</evidence>
<organism evidence="4">
    <name type="scientific">Culicoides sonorensis</name>
    <name type="common">Biting midge</name>
    <dbReference type="NCBI Taxonomy" id="179676"/>
    <lineage>
        <taxon>Eukaryota</taxon>
        <taxon>Metazoa</taxon>
        <taxon>Ecdysozoa</taxon>
        <taxon>Arthropoda</taxon>
        <taxon>Hexapoda</taxon>
        <taxon>Insecta</taxon>
        <taxon>Pterygota</taxon>
        <taxon>Neoptera</taxon>
        <taxon>Endopterygota</taxon>
        <taxon>Diptera</taxon>
        <taxon>Nematocera</taxon>
        <taxon>Chironomoidea</taxon>
        <taxon>Ceratopogonidae</taxon>
        <taxon>Ceratopogoninae</taxon>
        <taxon>Culicoides</taxon>
        <taxon>Monoculicoides</taxon>
    </lineage>
</organism>
<proteinExistence type="predicted"/>
<dbReference type="PROSITE" id="PS00018">
    <property type="entry name" value="EF_HAND_1"/>
    <property type="match status" value="2"/>
</dbReference>
<feature type="domain" description="EF-hand" evidence="3">
    <location>
        <begin position="227"/>
        <end position="262"/>
    </location>
</feature>
<evidence type="ECO:0000256" key="2">
    <source>
        <dbReference type="SAM" id="MobiDB-lite"/>
    </source>
</evidence>
<dbReference type="Pfam" id="PF13202">
    <property type="entry name" value="EF-hand_5"/>
    <property type="match status" value="1"/>
</dbReference>
<name>A0A336M5T1_CULSO</name>
<dbReference type="EMBL" id="UFQT01000602">
    <property type="protein sequence ID" value="SSX25632.1"/>
    <property type="molecule type" value="Genomic_DNA"/>
</dbReference>
<dbReference type="Gene3D" id="1.10.238.10">
    <property type="entry name" value="EF-hand"/>
    <property type="match status" value="1"/>
</dbReference>
<dbReference type="AlphaFoldDB" id="A0A336M5T1"/>
<dbReference type="OMA" id="QWGEITP"/>
<reference evidence="4" key="1">
    <citation type="submission" date="2018-07" db="EMBL/GenBank/DDBJ databases">
        <authorList>
            <person name="Quirk P.G."/>
            <person name="Krulwich T.A."/>
        </authorList>
    </citation>
    <scope>NUCLEOTIDE SEQUENCE</scope>
</reference>
<feature type="region of interest" description="Disordered" evidence="2">
    <location>
        <begin position="60"/>
        <end position="95"/>
    </location>
</feature>
<evidence type="ECO:0000256" key="1">
    <source>
        <dbReference type="ARBA" id="ARBA00022837"/>
    </source>
</evidence>
<protein>
    <submittedName>
        <fullName evidence="4">CSON012609 protein</fullName>
    </submittedName>
</protein>
<sequence>MAFSLLRAASRLTYMGLVERNSGVAAMTALTEYRQPKLLVQSNAGLMKFSTTTPLRDSKKNFVKQARKYSNKRAETTEKREYDSDSDSDDEHAAPKVVKRGETEFWRRKMRTLHGLLDLNKDGVISYEDFMILADKFGELDHLNPDEIEEFKTIMKSTWEAQWGELSPYNLVTVEQFMKDMHHVINDGHLHRRSDDFLPFIFKAINHDHSGQVSLHDYKIFFNCLGLTDEDAAISFAIIDINNDGKLSLDEFLELGHDYFYNEDEKCPSRMFWGPLIKEHP</sequence>
<dbReference type="InterPro" id="IPR002048">
    <property type="entry name" value="EF_hand_dom"/>
</dbReference>
<feature type="compositionally biased region" description="Basic and acidic residues" evidence="2">
    <location>
        <begin position="72"/>
        <end position="83"/>
    </location>
</feature>
<dbReference type="PROSITE" id="PS50222">
    <property type="entry name" value="EF_HAND_2"/>
    <property type="match status" value="2"/>
</dbReference>
<feature type="domain" description="EF-hand" evidence="3">
    <location>
        <begin position="116"/>
        <end position="140"/>
    </location>
</feature>
<dbReference type="InterPro" id="IPR018247">
    <property type="entry name" value="EF_Hand_1_Ca_BS"/>
</dbReference>
<evidence type="ECO:0000259" key="3">
    <source>
        <dbReference type="PROSITE" id="PS50222"/>
    </source>
</evidence>
<feature type="compositionally biased region" description="Basic residues" evidence="2">
    <location>
        <begin position="61"/>
        <end position="71"/>
    </location>
</feature>
<dbReference type="SUPFAM" id="SSF47473">
    <property type="entry name" value="EF-hand"/>
    <property type="match status" value="1"/>
</dbReference>
<dbReference type="CDD" id="cd00051">
    <property type="entry name" value="EFh"/>
    <property type="match status" value="1"/>
</dbReference>